<dbReference type="InterPro" id="IPR031309">
    <property type="entry name" value="Ribosomal_uL5_C"/>
</dbReference>
<dbReference type="GO" id="GO:1990904">
    <property type="term" value="C:ribonucleoprotein complex"/>
    <property type="evidence" value="ECO:0007669"/>
    <property type="project" value="UniProtKB-KW"/>
</dbReference>
<evidence type="ECO:0000256" key="3">
    <source>
        <dbReference type="ARBA" id="ARBA00023274"/>
    </source>
</evidence>
<dbReference type="Pfam" id="PF00673">
    <property type="entry name" value="Ribosomal_L5_C"/>
    <property type="match status" value="1"/>
</dbReference>
<name>A0A165ZAF0_9AGAM</name>
<dbReference type="AlphaFoldDB" id="A0A165ZAF0"/>
<dbReference type="Proteomes" id="UP000076532">
    <property type="component" value="Unassembled WGS sequence"/>
</dbReference>
<evidence type="ECO:0000256" key="2">
    <source>
        <dbReference type="ARBA" id="ARBA00022980"/>
    </source>
</evidence>
<evidence type="ECO:0000259" key="4">
    <source>
        <dbReference type="Pfam" id="PF00673"/>
    </source>
</evidence>
<protein>
    <submittedName>
        <fullName evidence="5">Ribosomal protein L5</fullName>
    </submittedName>
</protein>
<dbReference type="GO" id="GO:0006412">
    <property type="term" value="P:translation"/>
    <property type="evidence" value="ECO:0007669"/>
    <property type="project" value="InterPro"/>
</dbReference>
<keyword evidence="3" id="KW-0687">Ribonucleoprotein</keyword>
<evidence type="ECO:0000256" key="1">
    <source>
        <dbReference type="ARBA" id="ARBA00008553"/>
    </source>
</evidence>
<dbReference type="PANTHER" id="PTHR11994">
    <property type="entry name" value="60S RIBOSOMAL PROTEIN L11-RELATED"/>
    <property type="match status" value="1"/>
</dbReference>
<reference evidence="5 6" key="1">
    <citation type="journal article" date="2016" name="Mol. Biol. Evol.">
        <title>Comparative Genomics of Early-Diverging Mushroom-Forming Fungi Provides Insights into the Origins of Lignocellulose Decay Capabilities.</title>
        <authorList>
            <person name="Nagy L.G."/>
            <person name="Riley R."/>
            <person name="Tritt A."/>
            <person name="Adam C."/>
            <person name="Daum C."/>
            <person name="Floudas D."/>
            <person name="Sun H."/>
            <person name="Yadav J.S."/>
            <person name="Pangilinan J."/>
            <person name="Larsson K.H."/>
            <person name="Matsuura K."/>
            <person name="Barry K."/>
            <person name="Labutti K."/>
            <person name="Kuo R."/>
            <person name="Ohm R.A."/>
            <person name="Bhattacharya S.S."/>
            <person name="Shirouzu T."/>
            <person name="Yoshinaga Y."/>
            <person name="Martin F.M."/>
            <person name="Grigoriev I.V."/>
            <person name="Hibbett D.S."/>
        </authorList>
    </citation>
    <scope>NUCLEOTIDE SEQUENCE [LARGE SCALE GENOMIC DNA]</scope>
    <source>
        <strain evidence="5 6">CBS 109695</strain>
    </source>
</reference>
<dbReference type="GO" id="GO:0005840">
    <property type="term" value="C:ribosome"/>
    <property type="evidence" value="ECO:0007669"/>
    <property type="project" value="UniProtKB-KW"/>
</dbReference>
<dbReference type="EMBL" id="KV417681">
    <property type="protein sequence ID" value="KZP10385.1"/>
    <property type="molecule type" value="Genomic_DNA"/>
</dbReference>
<sequence length="101" mass="11790">LERGLKVKEYELSRDFSETGNFGYCVQEHIDLGARYDQGISIFGMDFYVVTGRPGARKARRKQKSARIGFGDRMKKHVTQSWLKHWRFDDIIMVSSIFVLI</sequence>
<feature type="non-terminal residue" evidence="5">
    <location>
        <position position="1"/>
    </location>
</feature>
<dbReference type="InterPro" id="IPR002132">
    <property type="entry name" value="Ribosomal_uL5"/>
</dbReference>
<evidence type="ECO:0000313" key="5">
    <source>
        <dbReference type="EMBL" id="KZP10385.1"/>
    </source>
</evidence>
<feature type="domain" description="Large ribosomal subunit protein uL5 C-terminal" evidence="4">
    <location>
        <begin position="3"/>
        <end position="67"/>
    </location>
</feature>
<accession>A0A165ZAF0</accession>
<proteinExistence type="inferred from homology"/>
<evidence type="ECO:0000313" key="6">
    <source>
        <dbReference type="Proteomes" id="UP000076532"/>
    </source>
</evidence>
<dbReference type="GO" id="GO:0003735">
    <property type="term" value="F:structural constituent of ribosome"/>
    <property type="evidence" value="ECO:0007669"/>
    <property type="project" value="InterPro"/>
</dbReference>
<comment type="similarity">
    <text evidence="1">Belongs to the universal ribosomal protein uL5 family.</text>
</comment>
<dbReference type="InterPro" id="IPR022803">
    <property type="entry name" value="Ribosomal_uL5_dom_sf"/>
</dbReference>
<dbReference type="Gene3D" id="3.30.1440.10">
    <property type="match status" value="1"/>
</dbReference>
<dbReference type="STRING" id="436010.A0A165ZAF0"/>
<keyword evidence="2 5" id="KW-0689">Ribosomal protein</keyword>
<dbReference type="SUPFAM" id="SSF55282">
    <property type="entry name" value="RL5-like"/>
    <property type="match status" value="1"/>
</dbReference>
<organism evidence="5 6">
    <name type="scientific">Athelia psychrophila</name>
    <dbReference type="NCBI Taxonomy" id="1759441"/>
    <lineage>
        <taxon>Eukaryota</taxon>
        <taxon>Fungi</taxon>
        <taxon>Dikarya</taxon>
        <taxon>Basidiomycota</taxon>
        <taxon>Agaricomycotina</taxon>
        <taxon>Agaricomycetes</taxon>
        <taxon>Agaricomycetidae</taxon>
        <taxon>Atheliales</taxon>
        <taxon>Atheliaceae</taxon>
        <taxon>Athelia</taxon>
    </lineage>
</organism>
<dbReference type="OrthoDB" id="1734943at2759"/>
<gene>
    <name evidence="5" type="ORF">FIBSPDRAFT_758464</name>
</gene>
<keyword evidence="6" id="KW-1185">Reference proteome</keyword>